<feature type="non-terminal residue" evidence="2">
    <location>
        <position position="110"/>
    </location>
</feature>
<reference evidence="2" key="1">
    <citation type="submission" date="2017-07" db="EMBL/GenBank/DDBJ databases">
        <title>Taro Niue Genome Assembly and Annotation.</title>
        <authorList>
            <person name="Atibalentja N."/>
            <person name="Keating K."/>
            <person name="Fields C.J."/>
        </authorList>
    </citation>
    <scope>NUCLEOTIDE SEQUENCE</scope>
    <source>
        <strain evidence="2">Niue_2</strain>
        <tissue evidence="2">Leaf</tissue>
    </source>
</reference>
<dbReference type="AlphaFoldDB" id="A0A843WIL5"/>
<sequence length="110" mass="12502">NTQHFSWSFSLSRARRQPTSFTGSETNLLEQTPAWLHHQTQAGLLLFLGKKATHCFTTARCSPPGTSWSSLLIKKNACTTSFLFQPKRNTSKHRSKDLKPLDQAQDTQQR</sequence>
<evidence type="ECO:0000256" key="1">
    <source>
        <dbReference type="SAM" id="MobiDB-lite"/>
    </source>
</evidence>
<evidence type="ECO:0000313" key="3">
    <source>
        <dbReference type="Proteomes" id="UP000652761"/>
    </source>
</evidence>
<proteinExistence type="predicted"/>
<protein>
    <submittedName>
        <fullName evidence="2">Uncharacterized protein</fullName>
    </submittedName>
</protein>
<feature type="non-terminal residue" evidence="2">
    <location>
        <position position="1"/>
    </location>
</feature>
<feature type="region of interest" description="Disordered" evidence="1">
    <location>
        <begin position="88"/>
        <end position="110"/>
    </location>
</feature>
<comment type="caution">
    <text evidence="2">The sequence shown here is derived from an EMBL/GenBank/DDBJ whole genome shotgun (WGS) entry which is preliminary data.</text>
</comment>
<gene>
    <name evidence="2" type="ORF">Taro_043123</name>
</gene>
<dbReference type="Proteomes" id="UP000652761">
    <property type="component" value="Unassembled WGS sequence"/>
</dbReference>
<dbReference type="EMBL" id="NMUH01004616">
    <property type="protein sequence ID" value="MQM10232.1"/>
    <property type="molecule type" value="Genomic_DNA"/>
</dbReference>
<organism evidence="2 3">
    <name type="scientific">Colocasia esculenta</name>
    <name type="common">Wild taro</name>
    <name type="synonym">Arum esculentum</name>
    <dbReference type="NCBI Taxonomy" id="4460"/>
    <lineage>
        <taxon>Eukaryota</taxon>
        <taxon>Viridiplantae</taxon>
        <taxon>Streptophyta</taxon>
        <taxon>Embryophyta</taxon>
        <taxon>Tracheophyta</taxon>
        <taxon>Spermatophyta</taxon>
        <taxon>Magnoliopsida</taxon>
        <taxon>Liliopsida</taxon>
        <taxon>Araceae</taxon>
        <taxon>Aroideae</taxon>
        <taxon>Colocasieae</taxon>
        <taxon>Colocasia</taxon>
    </lineage>
</organism>
<accession>A0A843WIL5</accession>
<evidence type="ECO:0000313" key="2">
    <source>
        <dbReference type="EMBL" id="MQM10232.1"/>
    </source>
</evidence>
<name>A0A843WIL5_COLES</name>
<keyword evidence="3" id="KW-1185">Reference proteome</keyword>